<reference evidence="1 2" key="1">
    <citation type="submission" date="2019-01" db="EMBL/GenBank/DDBJ databases">
        <title>Draft genome sequences of the type strains of six Macrococcus species.</title>
        <authorList>
            <person name="Mazhar S."/>
            <person name="Altermann E."/>
            <person name="Hill C."/>
            <person name="Mcauliffe O."/>
        </authorList>
    </citation>
    <scope>NUCLEOTIDE SEQUENCE [LARGE SCALE GENOMIC DNA]</scope>
    <source>
        <strain evidence="1 2">ATCC 51825</strain>
    </source>
</reference>
<keyword evidence="2" id="KW-1185">Reference proteome</keyword>
<evidence type="ECO:0000313" key="1">
    <source>
        <dbReference type="EMBL" id="TDM13003.1"/>
    </source>
</evidence>
<gene>
    <name evidence="1" type="ORF">ERX55_09950</name>
</gene>
<sequence>MIEEKIEAAFDAYDQGDDKEAYRLFDEMKNELTPGTEDYVTYQHALGYLYITEQKFDTARAHYLEMLAAATAEEKPAILHQLGTVEQLDSEFEQSADYFQQEERLLDAHDVESLAANYYAQGYTKMLSGDYEGALLILTKARDHAQDEISQAYAERALGELYAAQSQPVEAKDYFSQAKKHFRVAGDEVGAAEIEMLESIIFE</sequence>
<dbReference type="Gene3D" id="1.25.40.10">
    <property type="entry name" value="Tetratricopeptide repeat domain"/>
    <property type="match status" value="1"/>
</dbReference>
<proteinExistence type="predicted"/>
<accession>A0A4R6BY47</accession>
<dbReference type="RefSeq" id="WP_133452428.1">
    <property type="nucleotide sequence ID" value="NZ_SCWF01000013.1"/>
</dbReference>
<dbReference type="EMBL" id="SCWF01000013">
    <property type="protein sequence ID" value="TDM13003.1"/>
    <property type="molecule type" value="Genomic_DNA"/>
</dbReference>
<name>A0A4R6BY47_9STAP</name>
<dbReference type="AlphaFoldDB" id="A0A4R6BY47"/>
<organism evidence="1 2">
    <name type="scientific">Macrococcus bovicus</name>
    <dbReference type="NCBI Taxonomy" id="69968"/>
    <lineage>
        <taxon>Bacteria</taxon>
        <taxon>Bacillati</taxon>
        <taxon>Bacillota</taxon>
        <taxon>Bacilli</taxon>
        <taxon>Bacillales</taxon>
        <taxon>Staphylococcaceae</taxon>
        <taxon>Macrococcus</taxon>
    </lineage>
</organism>
<evidence type="ECO:0000313" key="2">
    <source>
        <dbReference type="Proteomes" id="UP000294843"/>
    </source>
</evidence>
<comment type="caution">
    <text evidence="1">The sequence shown here is derived from an EMBL/GenBank/DDBJ whole genome shotgun (WGS) entry which is preliminary data.</text>
</comment>
<protein>
    <submittedName>
        <fullName evidence="1">Uncharacterized protein</fullName>
    </submittedName>
</protein>
<dbReference type="OrthoDB" id="2417521at2"/>
<dbReference type="SUPFAM" id="SSF81901">
    <property type="entry name" value="HCP-like"/>
    <property type="match status" value="1"/>
</dbReference>
<dbReference type="InterPro" id="IPR011990">
    <property type="entry name" value="TPR-like_helical_dom_sf"/>
</dbReference>
<dbReference type="Proteomes" id="UP000294843">
    <property type="component" value="Unassembled WGS sequence"/>
</dbReference>